<dbReference type="EMBL" id="RCML01000028">
    <property type="protein sequence ID" value="KAG2997268.1"/>
    <property type="molecule type" value="Genomic_DNA"/>
</dbReference>
<accession>A0A8T1GL33</accession>
<reference evidence="2" key="1">
    <citation type="submission" date="2018-10" db="EMBL/GenBank/DDBJ databases">
        <title>Effector identification in a new, highly contiguous assembly of the strawberry crown rot pathogen Phytophthora cactorum.</title>
        <authorList>
            <person name="Armitage A.D."/>
            <person name="Nellist C.F."/>
            <person name="Bates H."/>
            <person name="Vickerstaff R.J."/>
            <person name="Harrison R.J."/>
        </authorList>
    </citation>
    <scope>NUCLEOTIDE SEQUENCE</scope>
    <source>
        <strain evidence="2">P415</strain>
    </source>
</reference>
<dbReference type="Proteomes" id="UP000697107">
    <property type="component" value="Unassembled WGS sequence"/>
</dbReference>
<organism evidence="2 3">
    <name type="scientific">Phytophthora cactorum</name>
    <dbReference type="NCBI Taxonomy" id="29920"/>
    <lineage>
        <taxon>Eukaryota</taxon>
        <taxon>Sar</taxon>
        <taxon>Stramenopiles</taxon>
        <taxon>Oomycota</taxon>
        <taxon>Peronosporomycetes</taxon>
        <taxon>Peronosporales</taxon>
        <taxon>Peronosporaceae</taxon>
        <taxon>Phytophthora</taxon>
    </lineage>
</organism>
<evidence type="ECO:0000256" key="1">
    <source>
        <dbReference type="SAM" id="MobiDB-lite"/>
    </source>
</evidence>
<gene>
    <name evidence="2" type="ORF">PC118_g2062</name>
</gene>
<proteinExistence type="predicted"/>
<name>A0A8T1GL33_9STRA</name>
<evidence type="ECO:0000313" key="3">
    <source>
        <dbReference type="Proteomes" id="UP000697107"/>
    </source>
</evidence>
<protein>
    <submittedName>
        <fullName evidence="2">Uncharacterized protein</fullName>
    </submittedName>
</protein>
<sequence length="87" mass="9428">MERLEEEANNDDIAKSSNANAPPLWVIKTRLREMPIMLFVVVLIVSEKCVDTGKTDTAAVEVDTATGDPPAAVGNNGVEDTTQQRTK</sequence>
<feature type="compositionally biased region" description="Polar residues" evidence="1">
    <location>
        <begin position="78"/>
        <end position="87"/>
    </location>
</feature>
<dbReference type="AlphaFoldDB" id="A0A8T1GL33"/>
<comment type="caution">
    <text evidence="2">The sequence shown here is derived from an EMBL/GenBank/DDBJ whole genome shotgun (WGS) entry which is preliminary data.</text>
</comment>
<feature type="region of interest" description="Disordered" evidence="1">
    <location>
        <begin position="63"/>
        <end position="87"/>
    </location>
</feature>
<evidence type="ECO:0000313" key="2">
    <source>
        <dbReference type="EMBL" id="KAG2997268.1"/>
    </source>
</evidence>